<feature type="region of interest" description="Disordered" evidence="2">
    <location>
        <begin position="1018"/>
        <end position="1051"/>
    </location>
</feature>
<dbReference type="GO" id="GO:0045505">
    <property type="term" value="F:dynein intermediate chain binding"/>
    <property type="evidence" value="ECO:0007669"/>
    <property type="project" value="InterPro"/>
</dbReference>
<dbReference type="OrthoDB" id="253121at2759"/>
<sequence>MLTERIPEFSVASLLQFSDNILSVGQSVAFDTLRGNAWCYETGNVTFLSDYVVRVLVSQDVSVIHKKQEVELLKKRLHELCETLQRGRAAVEEERIALLQKKIDDARQLVKGIEAHCLKEIQSYTVPPPIIKQILDDIIRIIGINNKHHTWRNTQAAIKQPGFIALVSEFDSSKLTSKRRKEILQYCVSGNISKANVYRASQAAGILHEWVLAQLSYLEAEGSTLHGISSHSHNKLESIIHEIQEVESRIRTLKQSIKRSSSVVSPEERTILRSSIITTLPANQPIANIAALHRPELLAYLASHSDEYKNQLHMINLGSTPTPENEVQEKCSSLKQEYEKPKSEKDNEREKSNNYIGELETEMQEIQSDKANVPEKFDDSKREKEPIKDSLQCTQLGLGEQQAQSNKSIQEIYQILSDTNKEKERIALPRNITEIKDQNESNLQREVEELRFKVNDQEANLLRLQCDRDKLNLQLKEKEEENLILQAALDKATEGENDKQRELNYVLHKMHDLEKKLGTEKTTNTIEDSPKSQDQQLLESGEKYSEKTPLHSLNLDCGHHTLYQAEKSTASEKTIKEFTPQEKEQEKLFLQKQTENPVQQKLLEQQLYQIQQEQKQLEEEHRNSATLTREKVKQPRDDRPSFSKEKTGRQRRFSQKSTTKPKQNTSPSKMEETEIVKDTLPNDDKKNDQIDIPCRHCSERQKLLDQLSLTNNNLKKELDTLHITNNNLQEELCALRITNDNLREELELLKVTKDQLQKKLDQSHDANYNLQKEKYAELKDRKNYTKEVDELRQENKKLHAQLEELAHSGKELSDMGLLNEELRAEQDRMLPEELLVLLSSREESETHNESHAEELSDVPRTRFVAVEEMGEVAPRDMQLSPTREVTQQKEQETPVYAEEKELCELDRPTFVPADELEQLRRAHKELNTELGRVKQSKKEIETIAETKKELAQCAHGIKRGKERITRIKKTFNDAIAKFRGHRRSTINPIRKTVSFRKELNEVPRTRFVAVEEMGEVAPRDMQLSPTREVTQQKEQETPVYAEEKELCELDR</sequence>
<dbReference type="Proteomes" id="UP000192257">
    <property type="component" value="Unassembled WGS sequence"/>
</dbReference>
<feature type="compositionally biased region" description="Polar residues" evidence="2">
    <location>
        <begin position="655"/>
        <end position="668"/>
    </location>
</feature>
<dbReference type="GO" id="GO:0051959">
    <property type="term" value="F:dynein light intermediate chain binding"/>
    <property type="evidence" value="ECO:0007669"/>
    <property type="project" value="InterPro"/>
</dbReference>
<dbReference type="VEuPathDB" id="TriTrypDB:TM35_000015310"/>
<dbReference type="EMBL" id="NBCO01000001">
    <property type="protein sequence ID" value="ORC93654.1"/>
    <property type="molecule type" value="Genomic_DNA"/>
</dbReference>
<evidence type="ECO:0000256" key="1">
    <source>
        <dbReference type="SAM" id="Coils"/>
    </source>
</evidence>
<dbReference type="RefSeq" id="XP_028887720.1">
    <property type="nucleotide sequence ID" value="XM_029021212.1"/>
</dbReference>
<feature type="compositionally biased region" description="Basic and acidic residues" evidence="2">
    <location>
        <begin position="540"/>
        <end position="549"/>
    </location>
</feature>
<keyword evidence="4" id="KW-1185">Reference proteome</keyword>
<feature type="coiled-coil region" evidence="1">
    <location>
        <begin position="74"/>
        <end position="116"/>
    </location>
</feature>
<name>A0A1X0P9P8_9TRYP</name>
<feature type="compositionally biased region" description="Polar residues" evidence="2">
    <location>
        <begin position="317"/>
        <end position="335"/>
    </location>
</feature>
<dbReference type="GO" id="GO:0030286">
    <property type="term" value="C:dynein complex"/>
    <property type="evidence" value="ECO:0007669"/>
    <property type="project" value="InterPro"/>
</dbReference>
<feature type="compositionally biased region" description="Polar residues" evidence="2">
    <location>
        <begin position="520"/>
        <end position="538"/>
    </location>
</feature>
<organism evidence="3 4">
    <name type="scientific">Trypanosoma theileri</name>
    <dbReference type="NCBI Taxonomy" id="67003"/>
    <lineage>
        <taxon>Eukaryota</taxon>
        <taxon>Discoba</taxon>
        <taxon>Euglenozoa</taxon>
        <taxon>Kinetoplastea</taxon>
        <taxon>Metakinetoplastina</taxon>
        <taxon>Trypanosomatida</taxon>
        <taxon>Trypanosomatidae</taxon>
        <taxon>Trypanosoma</taxon>
    </lineage>
</organism>
<accession>A0A1X0P9P8</accession>
<feature type="compositionally biased region" description="Basic and acidic residues" evidence="2">
    <location>
        <begin position="372"/>
        <end position="388"/>
    </location>
</feature>
<protein>
    <submittedName>
        <fullName evidence="3">Antigenic protein</fullName>
    </submittedName>
</protein>
<dbReference type="GO" id="GO:0007018">
    <property type="term" value="P:microtubule-based movement"/>
    <property type="evidence" value="ECO:0007669"/>
    <property type="project" value="InterPro"/>
</dbReference>
<gene>
    <name evidence="3" type="ORF">TM35_000015310</name>
</gene>
<dbReference type="InterPro" id="IPR026983">
    <property type="entry name" value="DHC"/>
</dbReference>
<keyword evidence="1" id="KW-0175">Coiled coil</keyword>
<feature type="compositionally biased region" description="Basic and acidic residues" evidence="2">
    <location>
        <begin position="1030"/>
        <end position="1051"/>
    </location>
</feature>
<feature type="compositionally biased region" description="Basic and acidic residues" evidence="2">
    <location>
        <begin position="615"/>
        <end position="648"/>
    </location>
</feature>
<dbReference type="STRING" id="67003.A0A1X0P9P8"/>
<dbReference type="PANTHER" id="PTHR45703">
    <property type="entry name" value="DYNEIN HEAVY CHAIN"/>
    <property type="match status" value="1"/>
</dbReference>
<evidence type="ECO:0000313" key="4">
    <source>
        <dbReference type="Proteomes" id="UP000192257"/>
    </source>
</evidence>
<feature type="region of interest" description="Disordered" evidence="2">
    <location>
        <begin position="316"/>
        <end position="352"/>
    </location>
</feature>
<evidence type="ECO:0000256" key="2">
    <source>
        <dbReference type="SAM" id="MobiDB-lite"/>
    </source>
</evidence>
<dbReference type="GeneID" id="39980992"/>
<proteinExistence type="predicted"/>
<dbReference type="PANTHER" id="PTHR45703:SF36">
    <property type="entry name" value="DYNEIN HEAVY CHAIN, CYTOPLASMIC"/>
    <property type="match status" value="1"/>
</dbReference>
<feature type="region of interest" description="Disordered" evidence="2">
    <location>
        <begin position="614"/>
        <end position="689"/>
    </location>
</feature>
<evidence type="ECO:0000313" key="3">
    <source>
        <dbReference type="EMBL" id="ORC93654.1"/>
    </source>
</evidence>
<reference evidence="3 4" key="1">
    <citation type="submission" date="2017-03" db="EMBL/GenBank/DDBJ databases">
        <title>An alternative strategy for trypanosome survival in the mammalian bloodstream revealed through genome and transcriptome analysis of the ubiquitous bovine parasite Trypanosoma (Megatrypanum) theileri.</title>
        <authorList>
            <person name="Kelly S."/>
            <person name="Ivens A."/>
            <person name="Mott A."/>
            <person name="O'Neill E."/>
            <person name="Emms D."/>
            <person name="Macleod O."/>
            <person name="Voorheis P."/>
            <person name="Matthews J."/>
            <person name="Matthews K."/>
            <person name="Carrington M."/>
        </authorList>
    </citation>
    <scope>NUCLEOTIDE SEQUENCE [LARGE SCALE GENOMIC DNA]</scope>
    <source>
        <strain evidence="3">Edinburgh</strain>
    </source>
</reference>
<dbReference type="Gene3D" id="1.20.920.20">
    <property type="match status" value="1"/>
</dbReference>
<dbReference type="AlphaFoldDB" id="A0A1X0P9P8"/>
<feature type="region of interest" description="Disordered" evidence="2">
    <location>
        <begin position="365"/>
        <end position="388"/>
    </location>
</feature>
<feature type="coiled-coil region" evidence="1">
    <location>
        <begin position="440"/>
        <end position="495"/>
    </location>
</feature>
<comment type="caution">
    <text evidence="3">The sequence shown here is derived from an EMBL/GenBank/DDBJ whole genome shotgun (WGS) entry which is preliminary data.</text>
</comment>
<feature type="compositionally biased region" description="Basic and acidic residues" evidence="2">
    <location>
        <begin position="669"/>
        <end position="689"/>
    </location>
</feature>
<feature type="compositionally biased region" description="Basic and acidic residues" evidence="2">
    <location>
        <begin position="336"/>
        <end position="352"/>
    </location>
</feature>
<feature type="non-terminal residue" evidence="3">
    <location>
        <position position="1051"/>
    </location>
</feature>
<feature type="region of interest" description="Disordered" evidence="2">
    <location>
        <begin position="517"/>
        <end position="552"/>
    </location>
</feature>
<feature type="coiled-coil region" evidence="1">
    <location>
        <begin position="704"/>
        <end position="808"/>
    </location>
</feature>